<protein>
    <submittedName>
        <fullName evidence="3">Uncharacterized protein LOC104227022</fullName>
    </submittedName>
</protein>
<feature type="region of interest" description="Disordered" evidence="1">
    <location>
        <begin position="1"/>
        <end position="30"/>
    </location>
</feature>
<evidence type="ECO:0000313" key="2">
    <source>
        <dbReference type="Proteomes" id="UP000189701"/>
    </source>
</evidence>
<dbReference type="RefSeq" id="XP_009777455.1">
    <property type="nucleotide sequence ID" value="XM_009779153.1"/>
</dbReference>
<feature type="region of interest" description="Disordered" evidence="1">
    <location>
        <begin position="406"/>
        <end position="459"/>
    </location>
</feature>
<feature type="compositionally biased region" description="Polar residues" evidence="1">
    <location>
        <begin position="17"/>
        <end position="30"/>
    </location>
</feature>
<reference evidence="2" key="1">
    <citation type="journal article" date="2013" name="Genome Biol.">
        <title>Reference genomes and transcriptomes of Nicotiana sylvestris and Nicotiana tomentosiformis.</title>
        <authorList>
            <person name="Sierro N."/>
            <person name="Battey J.N."/>
            <person name="Ouadi S."/>
            <person name="Bovet L."/>
            <person name="Goepfert S."/>
            <person name="Bakaher N."/>
            <person name="Peitsch M.C."/>
            <person name="Ivanov N.V."/>
        </authorList>
    </citation>
    <scope>NUCLEOTIDE SEQUENCE [LARGE SCALE GENOMIC DNA]</scope>
</reference>
<name>A0A1U7WT96_NICSY</name>
<gene>
    <name evidence="3" type="primary">LOC104227022</name>
</gene>
<evidence type="ECO:0000313" key="3">
    <source>
        <dbReference type="RefSeq" id="XP_009777455.1"/>
    </source>
</evidence>
<proteinExistence type="predicted"/>
<feature type="compositionally biased region" description="Acidic residues" evidence="1">
    <location>
        <begin position="433"/>
        <end position="442"/>
    </location>
</feature>
<keyword evidence="2" id="KW-1185">Reference proteome</keyword>
<sequence length="459" mass="50741">MTSPMSERLALTPVNRMPTSASGRDSSSRTPLTNEVIWKRLREAGFDQDSIKRRDKAELIYFNVFLCNAWPDLSFFLTHRQFDQCRSLKSLFSNINEDKDRGWMSRFVHIRTSDLIPAERMPFPKECNIKPVPWFPSAVSDLTETAQRLQDKNEEGEDDGCLLVARKRRSTNASKTTEPMVAGAVQSLIEEILEGSSSKVPKPSGGKSVSRLGEHLVGELEEPNFETLQRKNNILSESLGIINVDDLSKGQVFSEVQFRDAQAMRTPNVGTTHEGSDIFWECLAGIEDGPDPDASFIFDEVENLLKQEESLAWSCKIEELEAKSAVELAKAKSEVEASVSSYRDDAEASNTRVEKISIAAEVKLSCALNHAIRQTRRETLDEVHARGFDLSADIEKAKTLEEEAAALLSDDEDSASGYESGGDEDEVPKGEVPEDAAPDDAAPENVASEDVVPGDVAPK</sequence>
<organism evidence="2 3">
    <name type="scientific">Nicotiana sylvestris</name>
    <name type="common">Wood tobacco</name>
    <name type="synonym">South American tobacco</name>
    <dbReference type="NCBI Taxonomy" id="4096"/>
    <lineage>
        <taxon>Eukaryota</taxon>
        <taxon>Viridiplantae</taxon>
        <taxon>Streptophyta</taxon>
        <taxon>Embryophyta</taxon>
        <taxon>Tracheophyta</taxon>
        <taxon>Spermatophyta</taxon>
        <taxon>Magnoliopsida</taxon>
        <taxon>eudicotyledons</taxon>
        <taxon>Gunneridae</taxon>
        <taxon>Pentapetalae</taxon>
        <taxon>asterids</taxon>
        <taxon>lamiids</taxon>
        <taxon>Solanales</taxon>
        <taxon>Solanaceae</taxon>
        <taxon>Nicotianoideae</taxon>
        <taxon>Nicotianeae</taxon>
        <taxon>Nicotiana</taxon>
    </lineage>
</organism>
<reference evidence="3" key="2">
    <citation type="submission" date="2025-08" db="UniProtKB">
        <authorList>
            <consortium name="RefSeq"/>
        </authorList>
    </citation>
    <scope>IDENTIFICATION</scope>
    <source>
        <tissue evidence="3">Leaf</tissue>
    </source>
</reference>
<evidence type="ECO:0000256" key="1">
    <source>
        <dbReference type="SAM" id="MobiDB-lite"/>
    </source>
</evidence>
<dbReference type="Proteomes" id="UP000189701">
    <property type="component" value="Unplaced"/>
</dbReference>
<dbReference type="AlphaFoldDB" id="A0A1U7WT96"/>
<dbReference type="STRING" id="4096.A0A1U7WT96"/>
<accession>A0A1U7WT96</accession>